<organism evidence="1 2">
    <name type="scientific">Ceratodon purpureus</name>
    <name type="common">Fire moss</name>
    <name type="synonym">Dicranum purpureum</name>
    <dbReference type="NCBI Taxonomy" id="3225"/>
    <lineage>
        <taxon>Eukaryota</taxon>
        <taxon>Viridiplantae</taxon>
        <taxon>Streptophyta</taxon>
        <taxon>Embryophyta</taxon>
        <taxon>Bryophyta</taxon>
        <taxon>Bryophytina</taxon>
        <taxon>Bryopsida</taxon>
        <taxon>Dicranidae</taxon>
        <taxon>Pseudoditrichales</taxon>
        <taxon>Ditrichaceae</taxon>
        <taxon>Ceratodon</taxon>
    </lineage>
</organism>
<accession>A0A8T0HSZ0</accession>
<reference evidence="1" key="1">
    <citation type="submission" date="2020-06" db="EMBL/GenBank/DDBJ databases">
        <title>WGS assembly of Ceratodon purpureus strain R40.</title>
        <authorList>
            <person name="Carey S.B."/>
            <person name="Jenkins J."/>
            <person name="Shu S."/>
            <person name="Lovell J.T."/>
            <person name="Sreedasyam A."/>
            <person name="Maumus F."/>
            <person name="Tiley G.P."/>
            <person name="Fernandez-Pozo N."/>
            <person name="Barry K."/>
            <person name="Chen C."/>
            <person name="Wang M."/>
            <person name="Lipzen A."/>
            <person name="Daum C."/>
            <person name="Saski C.A."/>
            <person name="Payton A.C."/>
            <person name="Mcbreen J.C."/>
            <person name="Conrad R.E."/>
            <person name="Kollar L.M."/>
            <person name="Olsson S."/>
            <person name="Huttunen S."/>
            <person name="Landis J.B."/>
            <person name="Wickett N.J."/>
            <person name="Johnson M.G."/>
            <person name="Rensing S.A."/>
            <person name="Grimwood J."/>
            <person name="Schmutz J."/>
            <person name="Mcdaniel S.F."/>
        </authorList>
    </citation>
    <scope>NUCLEOTIDE SEQUENCE</scope>
    <source>
        <strain evidence="1">R40</strain>
    </source>
</reference>
<dbReference type="AlphaFoldDB" id="A0A8T0HSZ0"/>
<dbReference type="EMBL" id="CM026426">
    <property type="protein sequence ID" value="KAG0573638.1"/>
    <property type="molecule type" value="Genomic_DNA"/>
</dbReference>
<gene>
    <name evidence="1" type="ORF">KC19_VG195900</name>
</gene>
<comment type="caution">
    <text evidence="1">The sequence shown here is derived from an EMBL/GenBank/DDBJ whole genome shotgun (WGS) entry which is preliminary data.</text>
</comment>
<sequence>MEACQRDWALQCGIVRRFGCVFGGVRLELLGGAPNLLPDLRLLQTQVPSELGLPHVGRFPAVDKMCGGNSDVDDTLSPGFGKLLLLAATKVSNQSVVAFRVTPIDQSSGRVAAACSIQIQFAALSLCRAGLLYSQGIGAPHLRMWIGFRAHRGGMS</sequence>
<dbReference type="Proteomes" id="UP000822688">
    <property type="component" value="Chromosome V"/>
</dbReference>
<proteinExistence type="predicted"/>
<evidence type="ECO:0000313" key="2">
    <source>
        <dbReference type="Proteomes" id="UP000822688"/>
    </source>
</evidence>
<evidence type="ECO:0000313" key="1">
    <source>
        <dbReference type="EMBL" id="KAG0573638.1"/>
    </source>
</evidence>
<name>A0A8T0HSZ0_CERPU</name>
<protein>
    <submittedName>
        <fullName evidence="1">Uncharacterized protein</fullName>
    </submittedName>
</protein>
<keyword evidence="2" id="KW-1185">Reference proteome</keyword>